<evidence type="ECO:0000313" key="2">
    <source>
        <dbReference type="Proteomes" id="UP000324748"/>
    </source>
</evidence>
<evidence type="ECO:0000313" key="1">
    <source>
        <dbReference type="EMBL" id="KAA1084342.1"/>
    </source>
</evidence>
<keyword evidence="2" id="KW-1185">Reference proteome</keyword>
<sequence length="121" mass="13614">MLSSARILPSIASHYRLLHEKGSAYSAVRWKSIENLPTGSEKKVDLSTSLNLCTLNISSPVTVLLPRKFVLVRRDPHHFAGPEQVIRFNLDGIFNIPEDKHEGVHTLMKFRADMLLGDPKP</sequence>
<name>A0A5B0N6H1_PUCGR</name>
<gene>
    <name evidence="1" type="ORF">PGT21_024971</name>
</gene>
<proteinExistence type="predicted"/>
<dbReference type="AlphaFoldDB" id="A0A5B0N6H1"/>
<organism evidence="1 2">
    <name type="scientific">Puccinia graminis f. sp. tritici</name>
    <dbReference type="NCBI Taxonomy" id="56615"/>
    <lineage>
        <taxon>Eukaryota</taxon>
        <taxon>Fungi</taxon>
        <taxon>Dikarya</taxon>
        <taxon>Basidiomycota</taxon>
        <taxon>Pucciniomycotina</taxon>
        <taxon>Pucciniomycetes</taxon>
        <taxon>Pucciniales</taxon>
        <taxon>Pucciniaceae</taxon>
        <taxon>Puccinia</taxon>
    </lineage>
</organism>
<dbReference type="EMBL" id="VSWC01000118">
    <property type="protein sequence ID" value="KAA1084342.1"/>
    <property type="molecule type" value="Genomic_DNA"/>
</dbReference>
<protein>
    <submittedName>
        <fullName evidence="1">Uncharacterized protein</fullName>
    </submittedName>
</protein>
<dbReference type="Proteomes" id="UP000324748">
    <property type="component" value="Unassembled WGS sequence"/>
</dbReference>
<accession>A0A5B0N6H1</accession>
<reference evidence="1 2" key="1">
    <citation type="submission" date="2019-05" db="EMBL/GenBank/DDBJ databases">
        <title>Emergence of the Ug99 lineage of the wheat stem rust pathogen through somatic hybridization.</title>
        <authorList>
            <person name="Li F."/>
            <person name="Upadhyaya N.M."/>
            <person name="Sperschneider J."/>
            <person name="Matny O."/>
            <person name="Nguyen-Phuc H."/>
            <person name="Mago R."/>
            <person name="Raley C."/>
            <person name="Miller M.E."/>
            <person name="Silverstein K.A.T."/>
            <person name="Henningsen E."/>
            <person name="Hirsch C.D."/>
            <person name="Visser B."/>
            <person name="Pretorius Z.A."/>
            <person name="Steffenson B.J."/>
            <person name="Schwessinger B."/>
            <person name="Dodds P.N."/>
            <person name="Figueroa M."/>
        </authorList>
    </citation>
    <scope>NUCLEOTIDE SEQUENCE [LARGE SCALE GENOMIC DNA]</scope>
    <source>
        <strain evidence="1">21-0</strain>
    </source>
</reference>
<comment type="caution">
    <text evidence="1">The sequence shown here is derived from an EMBL/GenBank/DDBJ whole genome shotgun (WGS) entry which is preliminary data.</text>
</comment>